<evidence type="ECO:0000313" key="2">
    <source>
        <dbReference type="EMBL" id="ATA89685.1"/>
    </source>
</evidence>
<dbReference type="Pfam" id="PF19665">
    <property type="entry name" value="DUF6168"/>
    <property type="match status" value="1"/>
</dbReference>
<feature type="transmembrane region" description="Helical" evidence="1">
    <location>
        <begin position="42"/>
        <end position="62"/>
    </location>
</feature>
<feature type="transmembrane region" description="Helical" evidence="1">
    <location>
        <begin position="7"/>
        <end position="22"/>
    </location>
</feature>
<dbReference type="Proteomes" id="UP000217348">
    <property type="component" value="Chromosome"/>
</dbReference>
<keyword evidence="1" id="KW-0812">Transmembrane</keyword>
<sequence length="128" mass="14806">MSIFFRFFLLIIALTVLTYFPLETIVSKYGFSSFLGVDKISLFHFSLSVCVISIIYTIYLFLRKYTAFAFLGTALIRMIAIIIFIFPLINNTEKTPISDTLFVIIPYFIFTIVEAIFTVKLIKRKAEN</sequence>
<organism evidence="2 3">
    <name type="scientific">Capnocytophaga stomatis</name>
    <dbReference type="NCBI Taxonomy" id="1848904"/>
    <lineage>
        <taxon>Bacteria</taxon>
        <taxon>Pseudomonadati</taxon>
        <taxon>Bacteroidota</taxon>
        <taxon>Flavobacteriia</taxon>
        <taxon>Flavobacteriales</taxon>
        <taxon>Flavobacteriaceae</taxon>
        <taxon>Capnocytophaga</taxon>
    </lineage>
</organism>
<dbReference type="InterPro" id="IPR046166">
    <property type="entry name" value="DUF6168"/>
</dbReference>
<dbReference type="EMBL" id="CP022387">
    <property type="protein sequence ID" value="ATA89685.1"/>
    <property type="molecule type" value="Genomic_DNA"/>
</dbReference>
<evidence type="ECO:0000256" key="1">
    <source>
        <dbReference type="SAM" id="Phobius"/>
    </source>
</evidence>
<keyword evidence="1" id="KW-1133">Transmembrane helix</keyword>
<dbReference type="OrthoDB" id="1151527at2"/>
<accession>A0A250FZ14</accession>
<proteinExistence type="predicted"/>
<keyword evidence="1" id="KW-0472">Membrane</keyword>
<dbReference type="KEGG" id="csto:CGC58_08060"/>
<protein>
    <submittedName>
        <fullName evidence="2">Uncharacterized protein</fullName>
    </submittedName>
</protein>
<reference evidence="3" key="1">
    <citation type="submission" date="2017-06" db="EMBL/GenBank/DDBJ databases">
        <title>Capnocytophaga spp. assemblies.</title>
        <authorList>
            <person name="Gulvik C.A."/>
        </authorList>
    </citation>
    <scope>NUCLEOTIDE SEQUENCE [LARGE SCALE GENOMIC DNA]</scope>
    <source>
        <strain evidence="3">H2177</strain>
    </source>
</reference>
<dbReference type="AlphaFoldDB" id="A0A250FZ14"/>
<evidence type="ECO:0000313" key="3">
    <source>
        <dbReference type="Proteomes" id="UP000217348"/>
    </source>
</evidence>
<feature type="transmembrane region" description="Helical" evidence="1">
    <location>
        <begin position="69"/>
        <end position="89"/>
    </location>
</feature>
<dbReference type="RefSeq" id="WP_095896256.1">
    <property type="nucleotide sequence ID" value="NZ_CP022387.1"/>
</dbReference>
<name>A0A250FZ14_9FLAO</name>
<gene>
    <name evidence="2" type="ORF">CGC58_08060</name>
</gene>
<feature type="transmembrane region" description="Helical" evidence="1">
    <location>
        <begin position="101"/>
        <end position="122"/>
    </location>
</feature>